<evidence type="ECO:0000256" key="4">
    <source>
        <dbReference type="SAM" id="MobiDB-lite"/>
    </source>
</evidence>
<dbReference type="GO" id="GO:0106274">
    <property type="term" value="F:NAD+-protein-arginine ADP-ribosyltransferase activity"/>
    <property type="evidence" value="ECO:0007669"/>
    <property type="project" value="UniProtKB-EC"/>
</dbReference>
<evidence type="ECO:0000313" key="6">
    <source>
        <dbReference type="EMBL" id="MBA8126059.1"/>
    </source>
</evidence>
<evidence type="ECO:0000313" key="7">
    <source>
        <dbReference type="Proteomes" id="UP000557483"/>
    </source>
</evidence>
<dbReference type="AlphaFoldDB" id="A0A839CQD5"/>
<dbReference type="EMBL" id="JABXRN010000001">
    <property type="protein sequence ID" value="MBA8126059.1"/>
    <property type="molecule type" value="Genomic_DNA"/>
</dbReference>
<dbReference type="SUPFAM" id="SSF56399">
    <property type="entry name" value="ADP-ribosylation"/>
    <property type="match status" value="1"/>
</dbReference>
<evidence type="ECO:0000259" key="5">
    <source>
        <dbReference type="Pfam" id="PF03496"/>
    </source>
</evidence>
<proteinExistence type="predicted"/>
<comment type="catalytic activity">
    <reaction evidence="3">
        <text>L-arginyl-[protein] + NAD(+) = N(omega)-(ADP-D-ribosyl)-L-arginyl-[protein] + nicotinamide + H(+)</text>
        <dbReference type="Rhea" id="RHEA:19149"/>
        <dbReference type="Rhea" id="RHEA-COMP:10532"/>
        <dbReference type="Rhea" id="RHEA-COMP:15087"/>
        <dbReference type="ChEBI" id="CHEBI:15378"/>
        <dbReference type="ChEBI" id="CHEBI:17154"/>
        <dbReference type="ChEBI" id="CHEBI:29965"/>
        <dbReference type="ChEBI" id="CHEBI:57540"/>
        <dbReference type="ChEBI" id="CHEBI:142554"/>
        <dbReference type="EC" id="2.4.2.31"/>
    </reaction>
</comment>
<dbReference type="Pfam" id="PF03496">
    <property type="entry name" value="ADPrib_exo_Tox"/>
    <property type="match status" value="1"/>
</dbReference>
<dbReference type="InterPro" id="IPR016913">
    <property type="entry name" value="UCP029215"/>
</dbReference>
<evidence type="ECO:0000256" key="1">
    <source>
        <dbReference type="ARBA" id="ARBA00012031"/>
    </source>
</evidence>
<dbReference type="PROSITE" id="PS51996">
    <property type="entry name" value="TR_MART"/>
    <property type="match status" value="1"/>
</dbReference>
<evidence type="ECO:0000256" key="3">
    <source>
        <dbReference type="ARBA" id="ARBA00047597"/>
    </source>
</evidence>
<dbReference type="Pfam" id="PF09979">
    <property type="entry name" value="DUF2213"/>
    <property type="match status" value="1"/>
</dbReference>
<evidence type="ECO:0000256" key="2">
    <source>
        <dbReference type="ARBA" id="ARBA00033021"/>
    </source>
</evidence>
<dbReference type="EC" id="2.4.2.31" evidence="1"/>
<sequence length="605" mass="66289">MDELESYSLAEDEDKWITINGSHVKIDENGDVVAGAEGKINSNKNEKKSAGEKLSANEKSAISSYSGDNFLKINSDLRKGKDEDPDVARIDSAIGKGSLEGGTLYRGMSREDAKKLFPGGDIKKGMVVSDHAFLSTSKEKKIAGMFSIGGVMLQIETNKGDKGLDVTGISSNKHEDETLLPRNAKMEVIGVHPPKSPGQPVTIKVRYISEEKRPAMDGITESLAFDRASVRTIDANGRLQISRTNISKANVNAYYGREIPRSEELGLEPDKLYRLWRHPDELRKAAKTFNNIPVLSKHIPDFPTDPPNEFRVGVTHSNAEFDGTYLTVGMSIWDNSAIAGIESGEQRELSASYKYVADMTPGVTPDGEPYDGVMRDIFGNHEALVPDGRAGPDVLVADSLPPELNHMRKHKVAAIRATLKPLLAQDADLEAEVRKALLALDEAEKEDEKENKPADDEDDDEKDKKKTADDEDDEEDKDKKKTAEDEDDEEDDKVSKTAMDSAIRLAADSATKKAAENFRKIREAEQVVRPLIGDVVAMDSAEDVYRTALEQSGVDISGVHPSAYPAMVKMAISQKENSRPVIAQDSASVSEFEKAFPTAGKLKRG</sequence>
<dbReference type="GO" id="GO:0005576">
    <property type="term" value="C:extracellular region"/>
    <property type="evidence" value="ECO:0007669"/>
    <property type="project" value="InterPro"/>
</dbReference>
<dbReference type="Gene3D" id="3.90.176.10">
    <property type="entry name" value="Toxin ADP-ribosyltransferase, Chain A, domain 1"/>
    <property type="match status" value="1"/>
</dbReference>
<feature type="region of interest" description="Disordered" evidence="4">
    <location>
        <begin position="35"/>
        <end position="58"/>
    </location>
</feature>
<gene>
    <name evidence="6" type="ORF">HV064_19465</name>
</gene>
<feature type="region of interest" description="Disordered" evidence="4">
    <location>
        <begin position="442"/>
        <end position="496"/>
    </location>
</feature>
<feature type="domain" description="ADP ribosyltransferase" evidence="5">
    <location>
        <begin position="44"/>
        <end position="193"/>
    </location>
</feature>
<dbReference type="Proteomes" id="UP000557483">
    <property type="component" value="Unassembled WGS sequence"/>
</dbReference>
<name>A0A839CQD5_9ENTR</name>
<dbReference type="InterPro" id="IPR003540">
    <property type="entry name" value="ADP-ribosyltransferase"/>
</dbReference>
<protein>
    <recommendedName>
        <fullName evidence="1">NAD(+)--protein-arginine ADP-ribosyltransferase</fullName>
        <ecNumber evidence="1">2.4.2.31</ecNumber>
    </recommendedName>
    <alternativeName>
        <fullName evidence="2">NAD(+)--arginine ADP-ribosyltransferase</fullName>
    </alternativeName>
</protein>
<organism evidence="6 7">
    <name type="scientific">Klebsiella grimontii</name>
    <dbReference type="NCBI Taxonomy" id="2058152"/>
    <lineage>
        <taxon>Bacteria</taxon>
        <taxon>Pseudomonadati</taxon>
        <taxon>Pseudomonadota</taxon>
        <taxon>Gammaproteobacteria</taxon>
        <taxon>Enterobacterales</taxon>
        <taxon>Enterobacteriaceae</taxon>
        <taxon>Klebsiella/Raoultella group</taxon>
        <taxon>Klebsiella</taxon>
    </lineage>
</organism>
<reference evidence="6 7" key="1">
    <citation type="submission" date="2020-06" db="EMBL/GenBank/DDBJ databases">
        <title>REHAB project genomes.</title>
        <authorList>
            <person name="Shaw L.P."/>
        </authorList>
    </citation>
    <scope>NUCLEOTIDE SEQUENCE [LARGE SCALE GENOMIC DNA]</scope>
    <source>
        <strain evidence="6 7">RHBSTW-00092</strain>
    </source>
</reference>
<accession>A0A839CQD5</accession>
<comment type="caution">
    <text evidence="6">The sequence shown here is derived from an EMBL/GenBank/DDBJ whole genome shotgun (WGS) entry which is preliminary data.</text>
</comment>